<name>A0A8T1ZSE2_9BRAS</name>
<protein>
    <submittedName>
        <fullName evidence="3">Uncharacterized protein</fullName>
    </submittedName>
</protein>
<feature type="signal peptide" evidence="2">
    <location>
        <begin position="1"/>
        <end position="22"/>
    </location>
</feature>
<feature type="compositionally biased region" description="Basic and acidic residues" evidence="1">
    <location>
        <begin position="86"/>
        <end position="101"/>
    </location>
</feature>
<comment type="caution">
    <text evidence="3">The sequence shown here is derived from an EMBL/GenBank/DDBJ whole genome shotgun (WGS) entry which is preliminary data.</text>
</comment>
<reference evidence="3 4" key="1">
    <citation type="submission" date="2020-12" db="EMBL/GenBank/DDBJ databases">
        <title>Concerted genomic and epigenomic changes stabilize Arabidopsis allopolyploids.</title>
        <authorList>
            <person name="Chen Z."/>
        </authorList>
    </citation>
    <scope>NUCLEOTIDE SEQUENCE [LARGE SCALE GENOMIC DNA]</scope>
    <source>
        <strain evidence="3">Allo738</strain>
        <tissue evidence="3">Leaf</tissue>
    </source>
</reference>
<dbReference type="PANTHER" id="PTHR34961:SF1">
    <property type="entry name" value="ROOT MERISTEM GROWTH FACTOR 10"/>
    <property type="match status" value="1"/>
</dbReference>
<gene>
    <name evidence="3" type="ORF">ISN45_Aa05g029790</name>
</gene>
<feature type="region of interest" description="Disordered" evidence="1">
    <location>
        <begin position="76"/>
        <end position="144"/>
    </location>
</feature>
<keyword evidence="4" id="KW-1185">Reference proteome</keyword>
<dbReference type="InterPro" id="IPR053313">
    <property type="entry name" value="RGF"/>
</dbReference>
<feature type="chain" id="PRO_5035941812" evidence="2">
    <location>
        <begin position="23"/>
        <end position="144"/>
    </location>
</feature>
<evidence type="ECO:0000256" key="2">
    <source>
        <dbReference type="SAM" id="SignalP"/>
    </source>
</evidence>
<dbReference type="AlphaFoldDB" id="A0A8T1ZSE2"/>
<organism evidence="3 4">
    <name type="scientific">Arabidopsis thaliana x Arabidopsis arenosa</name>
    <dbReference type="NCBI Taxonomy" id="1240361"/>
    <lineage>
        <taxon>Eukaryota</taxon>
        <taxon>Viridiplantae</taxon>
        <taxon>Streptophyta</taxon>
        <taxon>Embryophyta</taxon>
        <taxon>Tracheophyta</taxon>
        <taxon>Spermatophyta</taxon>
        <taxon>Magnoliopsida</taxon>
        <taxon>eudicotyledons</taxon>
        <taxon>Gunneridae</taxon>
        <taxon>Pentapetalae</taxon>
        <taxon>rosids</taxon>
        <taxon>malvids</taxon>
        <taxon>Brassicales</taxon>
        <taxon>Brassicaceae</taxon>
        <taxon>Camelineae</taxon>
        <taxon>Arabidopsis</taxon>
    </lineage>
</organism>
<dbReference type="PANTHER" id="PTHR34961">
    <property type="entry name" value="TRANSMEMBRANE PROTEIN"/>
    <property type="match status" value="1"/>
</dbReference>
<proteinExistence type="predicted"/>
<sequence>MDTLRSACFYFLLIVFVIFSRSLLCDSRHLGHMEKKLSVNRDHLTKKNDEIEKLEAPSTNKTSTVFSQAHAVVNHGDINGQINGKRTKDDHRVKRASDKKVSSKRVSRTWKIPKYPKKQPRSDQEHPGFNLDYMQPTTHPPHHN</sequence>
<evidence type="ECO:0000256" key="1">
    <source>
        <dbReference type="SAM" id="MobiDB-lite"/>
    </source>
</evidence>
<dbReference type="Proteomes" id="UP000694240">
    <property type="component" value="Chromosome 10"/>
</dbReference>
<evidence type="ECO:0000313" key="3">
    <source>
        <dbReference type="EMBL" id="KAG7561585.1"/>
    </source>
</evidence>
<keyword evidence="2" id="KW-0732">Signal</keyword>
<evidence type="ECO:0000313" key="4">
    <source>
        <dbReference type="Proteomes" id="UP000694240"/>
    </source>
</evidence>
<dbReference type="EMBL" id="JAEFBK010000010">
    <property type="protein sequence ID" value="KAG7561585.1"/>
    <property type="molecule type" value="Genomic_DNA"/>
</dbReference>
<accession>A0A8T1ZSE2</accession>